<name>A0A834J7L3_VESVU</name>
<evidence type="ECO:0000256" key="7">
    <source>
        <dbReference type="ARBA" id="ARBA00023136"/>
    </source>
</evidence>
<proteinExistence type="predicted"/>
<dbReference type="GO" id="GO:0005886">
    <property type="term" value="C:plasma membrane"/>
    <property type="evidence" value="ECO:0007669"/>
    <property type="project" value="UniProtKB-SubCell"/>
</dbReference>
<dbReference type="GO" id="GO:0007165">
    <property type="term" value="P:signal transduction"/>
    <property type="evidence" value="ECO:0007669"/>
    <property type="project" value="UniProtKB-KW"/>
</dbReference>
<evidence type="ECO:0000256" key="8">
    <source>
        <dbReference type="ARBA" id="ARBA00023170"/>
    </source>
</evidence>
<keyword evidence="5" id="KW-0552">Olfaction</keyword>
<keyword evidence="7" id="KW-0472">Membrane</keyword>
<organism evidence="10 11">
    <name type="scientific">Vespula vulgaris</name>
    <name type="common">Yellow jacket</name>
    <name type="synonym">Wasp</name>
    <dbReference type="NCBI Taxonomy" id="7454"/>
    <lineage>
        <taxon>Eukaryota</taxon>
        <taxon>Metazoa</taxon>
        <taxon>Ecdysozoa</taxon>
        <taxon>Arthropoda</taxon>
        <taxon>Hexapoda</taxon>
        <taxon>Insecta</taxon>
        <taxon>Pterygota</taxon>
        <taxon>Neoptera</taxon>
        <taxon>Endopterygota</taxon>
        <taxon>Hymenoptera</taxon>
        <taxon>Apocrita</taxon>
        <taxon>Aculeata</taxon>
        <taxon>Vespoidea</taxon>
        <taxon>Vespidae</taxon>
        <taxon>Vespinae</taxon>
        <taxon>Vespula</taxon>
    </lineage>
</organism>
<dbReference type="EMBL" id="JACSEA010000018">
    <property type="protein sequence ID" value="KAF7382912.1"/>
    <property type="molecule type" value="Genomic_DNA"/>
</dbReference>
<protein>
    <recommendedName>
        <fullName evidence="12">Odorant receptor</fullName>
    </recommendedName>
</protein>
<keyword evidence="9" id="KW-0807">Transducer</keyword>
<keyword evidence="4" id="KW-0812">Transmembrane</keyword>
<evidence type="ECO:0008006" key="12">
    <source>
        <dbReference type="Google" id="ProtNLM"/>
    </source>
</evidence>
<dbReference type="AlphaFoldDB" id="A0A834J7L3"/>
<keyword evidence="2" id="KW-1003">Cell membrane</keyword>
<comment type="subcellular location">
    <subcellularLocation>
        <location evidence="1">Cell membrane</location>
        <topology evidence="1">Multi-pass membrane protein</topology>
    </subcellularLocation>
</comment>
<evidence type="ECO:0000256" key="4">
    <source>
        <dbReference type="ARBA" id="ARBA00022692"/>
    </source>
</evidence>
<dbReference type="GO" id="GO:0004984">
    <property type="term" value="F:olfactory receptor activity"/>
    <property type="evidence" value="ECO:0007669"/>
    <property type="project" value="InterPro"/>
</dbReference>
<comment type="caution">
    <text evidence="10">The sequence shown here is derived from an EMBL/GenBank/DDBJ whole genome shotgun (WGS) entry which is preliminary data.</text>
</comment>
<dbReference type="PANTHER" id="PTHR21137:SF35">
    <property type="entry name" value="ODORANT RECEPTOR 19A-RELATED"/>
    <property type="match status" value="1"/>
</dbReference>
<evidence type="ECO:0000313" key="11">
    <source>
        <dbReference type="Proteomes" id="UP000614350"/>
    </source>
</evidence>
<keyword evidence="11" id="KW-1185">Reference proteome</keyword>
<reference evidence="10" key="1">
    <citation type="journal article" date="2020" name="G3 (Bethesda)">
        <title>High-Quality Assemblies for Three Invasive Social Wasps from the &lt;i&gt;Vespula&lt;/i&gt; Genus.</title>
        <authorList>
            <person name="Harrop T.W.R."/>
            <person name="Guhlin J."/>
            <person name="McLaughlin G.M."/>
            <person name="Permina E."/>
            <person name="Stockwell P."/>
            <person name="Gilligan J."/>
            <person name="Le Lec M.F."/>
            <person name="Gruber M.A.M."/>
            <person name="Quinn O."/>
            <person name="Lovegrove M."/>
            <person name="Duncan E.J."/>
            <person name="Remnant E.J."/>
            <person name="Van Eeckhoven J."/>
            <person name="Graham B."/>
            <person name="Knapp R.A."/>
            <person name="Langford K.W."/>
            <person name="Kronenberg Z."/>
            <person name="Press M.O."/>
            <person name="Eacker S.M."/>
            <person name="Wilson-Rankin E.E."/>
            <person name="Purcell J."/>
            <person name="Lester P.J."/>
            <person name="Dearden P.K."/>
        </authorList>
    </citation>
    <scope>NUCLEOTIDE SEQUENCE</scope>
    <source>
        <strain evidence="10">Marl-1</strain>
    </source>
</reference>
<evidence type="ECO:0000256" key="5">
    <source>
        <dbReference type="ARBA" id="ARBA00022725"/>
    </source>
</evidence>
<keyword evidence="3" id="KW-0716">Sensory transduction</keyword>
<dbReference type="Proteomes" id="UP000614350">
    <property type="component" value="Unassembled WGS sequence"/>
</dbReference>
<sequence length="321" mass="36002">MLKICERLWTSLDNKEKSLFVSSSTNDTNGNETSIRNLPYAFIFDIHDSPYFEIAYVYQLSTMINVGLTCVGADTVGPVMILIACGHLKVIQNKMSALMEDAKSNDGEDSYIFQDVKIKLDGYVNYHCTVLEFCKDIEELANVIFLTQLIGSTYNISLVGFKLAGTTRPLSPTLPPSPLPSLPPSPLPPPPLLLPPSVNYVYGSLQDDPDKYKYTTQVLIAVIQLFLCNWPPDVLLFETAAVANAAYSMPWYMYSTELKRSMHIIIMRSQRAVRLTAGKFTYLSLETFASKGPREGRKNSLPFMRTPMRRGKLVPETDGHF</sequence>
<evidence type="ECO:0000256" key="6">
    <source>
        <dbReference type="ARBA" id="ARBA00022989"/>
    </source>
</evidence>
<evidence type="ECO:0000256" key="9">
    <source>
        <dbReference type="ARBA" id="ARBA00023224"/>
    </source>
</evidence>
<evidence type="ECO:0000256" key="2">
    <source>
        <dbReference type="ARBA" id="ARBA00022475"/>
    </source>
</evidence>
<dbReference type="PANTHER" id="PTHR21137">
    <property type="entry name" value="ODORANT RECEPTOR"/>
    <property type="match status" value="1"/>
</dbReference>
<keyword evidence="6" id="KW-1133">Transmembrane helix</keyword>
<accession>A0A834J7L3</accession>
<dbReference type="Pfam" id="PF02949">
    <property type="entry name" value="7tm_6"/>
    <property type="match status" value="2"/>
</dbReference>
<keyword evidence="8" id="KW-0675">Receptor</keyword>
<dbReference type="InterPro" id="IPR004117">
    <property type="entry name" value="7tm6_olfct_rcpt"/>
</dbReference>
<evidence type="ECO:0000256" key="1">
    <source>
        <dbReference type="ARBA" id="ARBA00004651"/>
    </source>
</evidence>
<gene>
    <name evidence="10" type="ORF">HZH66_013314</name>
</gene>
<evidence type="ECO:0000313" key="10">
    <source>
        <dbReference type="EMBL" id="KAF7382912.1"/>
    </source>
</evidence>
<dbReference type="GO" id="GO:0005549">
    <property type="term" value="F:odorant binding"/>
    <property type="evidence" value="ECO:0007669"/>
    <property type="project" value="InterPro"/>
</dbReference>
<evidence type="ECO:0000256" key="3">
    <source>
        <dbReference type="ARBA" id="ARBA00022606"/>
    </source>
</evidence>